<sequence length="136" mass="15542">MRFASMLITIRQLMLRFGIHPLLYCHCRSELTSPLAPSELTGLSVDDTDIGYKFSGAAEKEFLTYKKQFTYMNTAASSGAMKLQPHKAYRTRQSGSSAKRNPNLNLNKQYYSFAFADFNYHLLLLSSNRHLVLLHL</sequence>
<protein>
    <submittedName>
        <fullName evidence="1">Uncharacterized protein</fullName>
    </submittedName>
</protein>
<dbReference type="Gramene" id="ESR37349">
    <property type="protein sequence ID" value="ESR37349"/>
    <property type="gene ID" value="CICLE_v10030172mg"/>
</dbReference>
<dbReference type="EMBL" id="KI536978">
    <property type="protein sequence ID" value="ESR37349.1"/>
    <property type="molecule type" value="Genomic_DNA"/>
</dbReference>
<evidence type="ECO:0000313" key="2">
    <source>
        <dbReference type="Proteomes" id="UP000030687"/>
    </source>
</evidence>
<name>V4UDH5_CITCL</name>
<dbReference type="AlphaFoldDB" id="V4UDH5"/>
<dbReference type="KEGG" id="cic:CICLE_v10030172mg"/>
<reference evidence="1 2" key="1">
    <citation type="submission" date="2013-10" db="EMBL/GenBank/DDBJ databases">
        <authorList>
            <consortium name="International Citrus Genome Consortium"/>
            <person name="Jenkins J."/>
            <person name="Schmutz J."/>
            <person name="Prochnik S."/>
            <person name="Rokhsar D."/>
            <person name="Gmitter F."/>
            <person name="Ollitrault P."/>
            <person name="Machado M."/>
            <person name="Talon M."/>
            <person name="Wincker P."/>
            <person name="Jaillon O."/>
            <person name="Morgante M."/>
        </authorList>
    </citation>
    <scope>NUCLEOTIDE SEQUENCE</scope>
    <source>
        <strain evidence="2">cv. Clemenules</strain>
    </source>
</reference>
<accession>V4UDH5</accession>
<gene>
    <name evidence="1" type="ORF">CICLE_v10030172mg</name>
</gene>
<organism evidence="1 2">
    <name type="scientific">Citrus clementina</name>
    <name type="common">Clementine</name>
    <name type="synonym">Citrus deliciosa x Citrus sinensis</name>
    <dbReference type="NCBI Taxonomy" id="85681"/>
    <lineage>
        <taxon>Eukaryota</taxon>
        <taxon>Viridiplantae</taxon>
        <taxon>Streptophyta</taxon>
        <taxon>Embryophyta</taxon>
        <taxon>Tracheophyta</taxon>
        <taxon>Spermatophyta</taxon>
        <taxon>Magnoliopsida</taxon>
        <taxon>eudicotyledons</taxon>
        <taxon>Gunneridae</taxon>
        <taxon>Pentapetalae</taxon>
        <taxon>rosids</taxon>
        <taxon>malvids</taxon>
        <taxon>Sapindales</taxon>
        <taxon>Rutaceae</taxon>
        <taxon>Aurantioideae</taxon>
        <taxon>Citrus</taxon>
    </lineage>
</organism>
<dbReference type="InParanoid" id="V4UDH5"/>
<keyword evidence="2" id="KW-1185">Reference proteome</keyword>
<dbReference type="Proteomes" id="UP000030687">
    <property type="component" value="Unassembled WGS sequence"/>
</dbReference>
<evidence type="ECO:0000313" key="1">
    <source>
        <dbReference type="EMBL" id="ESR37349.1"/>
    </source>
</evidence>
<proteinExistence type="predicted"/>